<sequence length="511" mass="60904">MVILFFAFIAILQSMNIVQSYDQQFVNLDYELNSYEKFTFYQQKLNIMMIGTAPQTLRKQKSMYAKKFSNKNHDEENIDEEMDIIYVVDNQRMVHEIRDYPYDSRGIIKTLNLDAYQSIPLSKRWPALNSILDTVEKSNEEKTETIMFSLTTSLAYDSVDDYDERNFPSNDKYSNSSTSTITTIDEELGEYYVWVFAFYHHYYEIHLFQAINLRESDGFYKLHSMNSFDEEDRIRFASSSKYNFTIFFEQSFNEQLEPLRARLVTLNQLKILRYDNYPTIFRQGSLLFEIMKPLIKSNHATVRSDFPTQNWDPNYYQRMIMKRSYPQTKFPMTKNRTKNYDERSQQYLQPVINIQIPIKNVVRHHRKEQRRMRPKHHYYLSEPTSRVGPGVVTKLCEKIPQIIRENLKGYREHHHRSPRSRHRGSIVERRRNPISPLRLNAGGGGGGVLGWSPYHKALDPWMRQPTSNYQQRSTRSRRNKSKKYNDRSKNGNSLAEENFQESYLNINFDNE</sequence>
<feature type="chain" id="PRO_5047443669" evidence="2">
    <location>
        <begin position="21"/>
        <end position="511"/>
    </location>
</feature>
<organism evidence="3 4">
    <name type="scientific">Dermatophagoides pteronyssinus</name>
    <name type="common">European house dust mite</name>
    <dbReference type="NCBI Taxonomy" id="6956"/>
    <lineage>
        <taxon>Eukaryota</taxon>
        <taxon>Metazoa</taxon>
        <taxon>Ecdysozoa</taxon>
        <taxon>Arthropoda</taxon>
        <taxon>Chelicerata</taxon>
        <taxon>Arachnida</taxon>
        <taxon>Acari</taxon>
        <taxon>Acariformes</taxon>
        <taxon>Sarcoptiformes</taxon>
        <taxon>Astigmata</taxon>
        <taxon>Psoroptidia</taxon>
        <taxon>Analgoidea</taxon>
        <taxon>Pyroglyphidae</taxon>
        <taxon>Dermatophagoidinae</taxon>
        <taxon>Dermatophagoides</taxon>
    </lineage>
</organism>
<evidence type="ECO:0000313" key="3">
    <source>
        <dbReference type="EMBL" id="KAH9420675.1"/>
    </source>
</evidence>
<accession>A0ABQ8JE09</accession>
<comment type="caution">
    <text evidence="3">The sequence shown here is derived from an EMBL/GenBank/DDBJ whole genome shotgun (WGS) entry which is preliminary data.</text>
</comment>
<evidence type="ECO:0000256" key="2">
    <source>
        <dbReference type="SAM" id="SignalP"/>
    </source>
</evidence>
<keyword evidence="4" id="KW-1185">Reference proteome</keyword>
<reference evidence="3 4" key="1">
    <citation type="journal article" date="2018" name="J. Allergy Clin. Immunol.">
        <title>High-quality assembly of Dermatophagoides pteronyssinus genome and transcriptome reveals a wide range of novel allergens.</title>
        <authorList>
            <person name="Liu X.Y."/>
            <person name="Yang K.Y."/>
            <person name="Wang M.Q."/>
            <person name="Kwok J.S."/>
            <person name="Zeng X."/>
            <person name="Yang Z."/>
            <person name="Xiao X.J."/>
            <person name="Lau C.P."/>
            <person name="Li Y."/>
            <person name="Huang Z.M."/>
            <person name="Ba J.G."/>
            <person name="Yim A.K."/>
            <person name="Ouyang C.Y."/>
            <person name="Ngai S.M."/>
            <person name="Chan T.F."/>
            <person name="Leung E.L."/>
            <person name="Liu L."/>
            <person name="Liu Z.G."/>
            <person name="Tsui S.K."/>
        </authorList>
    </citation>
    <scope>NUCLEOTIDE SEQUENCE [LARGE SCALE GENOMIC DNA]</scope>
    <source>
        <strain evidence="3">Derp</strain>
    </source>
</reference>
<keyword evidence="2" id="KW-0732">Signal</keyword>
<feature type="signal peptide" evidence="2">
    <location>
        <begin position="1"/>
        <end position="20"/>
    </location>
</feature>
<evidence type="ECO:0000256" key="1">
    <source>
        <dbReference type="SAM" id="MobiDB-lite"/>
    </source>
</evidence>
<gene>
    <name evidence="3" type="ORF">DERP_001106</name>
</gene>
<feature type="region of interest" description="Disordered" evidence="1">
    <location>
        <begin position="462"/>
        <end position="496"/>
    </location>
</feature>
<name>A0ABQ8JE09_DERPT</name>
<reference evidence="3 4" key="2">
    <citation type="journal article" date="2022" name="Mol. Biol. Evol.">
        <title>Comparative Genomics Reveals Insights into the Divergent Evolution of Astigmatic Mites and Household Pest Adaptations.</title>
        <authorList>
            <person name="Xiong Q."/>
            <person name="Wan A.T."/>
            <person name="Liu X."/>
            <person name="Fung C.S."/>
            <person name="Xiao X."/>
            <person name="Malainual N."/>
            <person name="Hou J."/>
            <person name="Wang L."/>
            <person name="Wang M."/>
            <person name="Yang K.Y."/>
            <person name="Cui Y."/>
            <person name="Leung E.L."/>
            <person name="Nong W."/>
            <person name="Shin S.K."/>
            <person name="Au S.W."/>
            <person name="Jeong K.Y."/>
            <person name="Chew F.T."/>
            <person name="Hui J.H."/>
            <person name="Leung T.F."/>
            <person name="Tungtrongchitr A."/>
            <person name="Zhong N."/>
            <person name="Liu Z."/>
            <person name="Tsui S.K."/>
        </authorList>
    </citation>
    <scope>NUCLEOTIDE SEQUENCE [LARGE SCALE GENOMIC DNA]</scope>
    <source>
        <strain evidence="3">Derp</strain>
    </source>
</reference>
<dbReference type="EMBL" id="NJHN03000047">
    <property type="protein sequence ID" value="KAH9420675.1"/>
    <property type="molecule type" value="Genomic_DNA"/>
</dbReference>
<proteinExistence type="predicted"/>
<evidence type="ECO:0000313" key="4">
    <source>
        <dbReference type="Proteomes" id="UP000887458"/>
    </source>
</evidence>
<protein>
    <submittedName>
        <fullName evidence="3">Uncharacterized protein</fullName>
    </submittedName>
</protein>
<dbReference type="Proteomes" id="UP000887458">
    <property type="component" value="Unassembled WGS sequence"/>
</dbReference>